<evidence type="ECO:0000256" key="5">
    <source>
        <dbReference type="ARBA" id="ARBA00022989"/>
    </source>
</evidence>
<dbReference type="InterPro" id="IPR035906">
    <property type="entry name" value="MetI-like_sf"/>
</dbReference>
<dbReference type="Pfam" id="PF00528">
    <property type="entry name" value="BPD_transp_1"/>
    <property type="match status" value="1"/>
</dbReference>
<dbReference type="EMBL" id="JBHUOP010000003">
    <property type="protein sequence ID" value="MFD2840476.1"/>
    <property type="molecule type" value="Genomic_DNA"/>
</dbReference>
<evidence type="ECO:0000313" key="10">
    <source>
        <dbReference type="Proteomes" id="UP001597391"/>
    </source>
</evidence>
<dbReference type="RefSeq" id="WP_377466327.1">
    <property type="nucleotide sequence ID" value="NZ_JBHUOP010000003.1"/>
</dbReference>
<dbReference type="InterPro" id="IPR000515">
    <property type="entry name" value="MetI-like"/>
</dbReference>
<dbReference type="PANTHER" id="PTHR43227:SF8">
    <property type="entry name" value="DIACETYLCHITOBIOSE UPTAKE SYSTEM PERMEASE PROTEIN DASB"/>
    <property type="match status" value="1"/>
</dbReference>
<feature type="transmembrane region" description="Helical" evidence="7">
    <location>
        <begin position="31"/>
        <end position="54"/>
    </location>
</feature>
<dbReference type="Proteomes" id="UP001597391">
    <property type="component" value="Unassembled WGS sequence"/>
</dbReference>
<reference evidence="10" key="1">
    <citation type="journal article" date="2019" name="Int. J. Syst. Evol. Microbiol.">
        <title>The Global Catalogue of Microorganisms (GCM) 10K type strain sequencing project: providing services to taxonomists for standard genome sequencing and annotation.</title>
        <authorList>
            <consortium name="The Broad Institute Genomics Platform"/>
            <consortium name="The Broad Institute Genome Sequencing Center for Infectious Disease"/>
            <person name="Wu L."/>
            <person name="Ma J."/>
        </authorList>
    </citation>
    <scope>NUCLEOTIDE SEQUENCE [LARGE SCALE GENOMIC DNA]</scope>
    <source>
        <strain evidence="10">KCTC 33576</strain>
    </source>
</reference>
<keyword evidence="6 7" id="KW-0472">Membrane</keyword>
<keyword evidence="2 7" id="KW-0813">Transport</keyword>
<feature type="transmembrane region" description="Helical" evidence="7">
    <location>
        <begin position="226"/>
        <end position="246"/>
    </location>
</feature>
<evidence type="ECO:0000256" key="3">
    <source>
        <dbReference type="ARBA" id="ARBA00022475"/>
    </source>
</evidence>
<accession>A0ABW5XGU8</accession>
<evidence type="ECO:0000256" key="6">
    <source>
        <dbReference type="ARBA" id="ARBA00023136"/>
    </source>
</evidence>
<proteinExistence type="inferred from homology"/>
<feature type="transmembrane region" description="Helical" evidence="7">
    <location>
        <begin position="172"/>
        <end position="194"/>
    </location>
</feature>
<dbReference type="PROSITE" id="PS50928">
    <property type="entry name" value="ABC_TM1"/>
    <property type="match status" value="1"/>
</dbReference>
<evidence type="ECO:0000313" key="9">
    <source>
        <dbReference type="EMBL" id="MFD2840476.1"/>
    </source>
</evidence>
<feature type="transmembrane region" description="Helical" evidence="7">
    <location>
        <begin position="280"/>
        <end position="301"/>
    </location>
</feature>
<evidence type="ECO:0000259" key="8">
    <source>
        <dbReference type="PROSITE" id="PS50928"/>
    </source>
</evidence>
<feature type="transmembrane region" description="Helical" evidence="7">
    <location>
        <begin position="122"/>
        <end position="145"/>
    </location>
</feature>
<evidence type="ECO:0000256" key="2">
    <source>
        <dbReference type="ARBA" id="ARBA00022448"/>
    </source>
</evidence>
<sequence>MSATATEPTLVSARKAPSADIRRQKRNWSGWIFTGPFALVFVLVFITPLVYAAYLSFFQTRLIGGTVFVGFDNYIALFQDPAFWEGFQRVLLLLLIQVPIMLGLSMIAALAIDSARLYLTGLFRIVIFLPYAIPGVVAILMWGFLYSNNFGLAATINDWIGSNVVLPFSPKWIMVSLGNIVTWQFVGYNMLIFYSALKTIPTDLYEAAEIDGARGWQVTRAIKLPALRGSIVIATVFSIIGSFQHFTEPSILQPLAQGTITSSFTPNLYAYTLAFQGRQFNYSATVAIVMGIITAIIAYVVQLRGTRKEDR</sequence>
<dbReference type="Gene3D" id="1.10.3720.10">
    <property type="entry name" value="MetI-like"/>
    <property type="match status" value="1"/>
</dbReference>
<protein>
    <submittedName>
        <fullName evidence="9">Carbohydrate ABC transporter permease</fullName>
    </submittedName>
</protein>
<evidence type="ECO:0000256" key="1">
    <source>
        <dbReference type="ARBA" id="ARBA00004651"/>
    </source>
</evidence>
<dbReference type="InterPro" id="IPR050809">
    <property type="entry name" value="UgpAE/MalFG_permease"/>
</dbReference>
<feature type="transmembrane region" description="Helical" evidence="7">
    <location>
        <begin position="90"/>
        <end position="110"/>
    </location>
</feature>
<keyword evidence="5 7" id="KW-1133">Transmembrane helix</keyword>
<dbReference type="SUPFAM" id="SSF161098">
    <property type="entry name" value="MetI-like"/>
    <property type="match status" value="1"/>
</dbReference>
<organism evidence="9 10">
    <name type="scientific">Populibacterium corticicola</name>
    <dbReference type="NCBI Taxonomy" id="1812826"/>
    <lineage>
        <taxon>Bacteria</taxon>
        <taxon>Bacillati</taxon>
        <taxon>Actinomycetota</taxon>
        <taxon>Actinomycetes</taxon>
        <taxon>Micrococcales</taxon>
        <taxon>Jonesiaceae</taxon>
        <taxon>Populibacterium</taxon>
    </lineage>
</organism>
<comment type="subcellular location">
    <subcellularLocation>
        <location evidence="1 7">Cell membrane</location>
        <topology evidence="1 7">Multi-pass membrane protein</topology>
    </subcellularLocation>
</comment>
<evidence type="ECO:0000256" key="7">
    <source>
        <dbReference type="RuleBase" id="RU363032"/>
    </source>
</evidence>
<evidence type="ECO:0000256" key="4">
    <source>
        <dbReference type="ARBA" id="ARBA00022692"/>
    </source>
</evidence>
<dbReference type="CDD" id="cd06261">
    <property type="entry name" value="TM_PBP2"/>
    <property type="match status" value="1"/>
</dbReference>
<comment type="similarity">
    <text evidence="7">Belongs to the binding-protein-dependent transport system permease family.</text>
</comment>
<keyword evidence="3" id="KW-1003">Cell membrane</keyword>
<keyword evidence="4 7" id="KW-0812">Transmembrane</keyword>
<feature type="domain" description="ABC transmembrane type-1" evidence="8">
    <location>
        <begin position="87"/>
        <end position="301"/>
    </location>
</feature>
<gene>
    <name evidence="9" type="ORF">ACFSYH_07800</name>
</gene>
<comment type="caution">
    <text evidence="9">The sequence shown here is derived from an EMBL/GenBank/DDBJ whole genome shotgun (WGS) entry which is preliminary data.</text>
</comment>
<keyword evidence="10" id="KW-1185">Reference proteome</keyword>
<dbReference type="PANTHER" id="PTHR43227">
    <property type="entry name" value="BLL4140 PROTEIN"/>
    <property type="match status" value="1"/>
</dbReference>
<name>A0ABW5XGU8_9MICO</name>